<evidence type="ECO:0000313" key="8">
    <source>
        <dbReference type="Proteomes" id="UP000324996"/>
    </source>
</evidence>
<dbReference type="Pfam" id="PF25989">
    <property type="entry name" value="YknX_C"/>
    <property type="match status" value="1"/>
</dbReference>
<gene>
    <name evidence="7" type="ORF">JCM17846_22000</name>
</gene>
<keyword evidence="3" id="KW-0472">Membrane</keyword>
<dbReference type="Gene3D" id="1.10.287.470">
    <property type="entry name" value="Helix hairpin bin"/>
    <property type="match status" value="1"/>
</dbReference>
<dbReference type="SUPFAM" id="SSF111369">
    <property type="entry name" value="HlyD-like secretion proteins"/>
    <property type="match status" value="1"/>
</dbReference>
<evidence type="ECO:0000256" key="2">
    <source>
        <dbReference type="SAM" id="Coils"/>
    </source>
</evidence>
<dbReference type="InterPro" id="IPR058792">
    <property type="entry name" value="Beta-barrel_RND_2"/>
</dbReference>
<dbReference type="GO" id="GO:0015562">
    <property type="term" value="F:efflux transmembrane transporter activity"/>
    <property type="evidence" value="ECO:0007669"/>
    <property type="project" value="TreeGrafter"/>
</dbReference>
<dbReference type="PANTHER" id="PTHR30469:SF16">
    <property type="entry name" value="HAE1 FAMILY EFFLUX PUMP MFP COMPONENT"/>
    <property type="match status" value="1"/>
</dbReference>
<dbReference type="FunFam" id="2.40.30.170:FF:000010">
    <property type="entry name" value="Efflux RND transporter periplasmic adaptor subunit"/>
    <property type="match status" value="1"/>
</dbReference>
<evidence type="ECO:0000259" key="4">
    <source>
        <dbReference type="Pfam" id="PF25954"/>
    </source>
</evidence>
<dbReference type="Pfam" id="PF25954">
    <property type="entry name" value="Beta-barrel_RND_2"/>
    <property type="match status" value="1"/>
</dbReference>
<keyword evidence="3" id="KW-0812">Transmembrane</keyword>
<name>A0A5A7N8U7_9PROT</name>
<keyword evidence="3" id="KW-1133">Transmembrane helix</keyword>
<feature type="coiled-coil region" evidence="2">
    <location>
        <begin position="108"/>
        <end position="135"/>
    </location>
</feature>
<dbReference type="Proteomes" id="UP000324996">
    <property type="component" value="Unassembled WGS sequence"/>
</dbReference>
<keyword evidence="8" id="KW-1185">Reference proteome</keyword>
<feature type="transmembrane region" description="Helical" evidence="3">
    <location>
        <begin position="7"/>
        <end position="26"/>
    </location>
</feature>
<dbReference type="Gene3D" id="2.40.50.100">
    <property type="match status" value="1"/>
</dbReference>
<feature type="domain" description="YknX-like C-terminal permuted SH3-like" evidence="6">
    <location>
        <begin position="280"/>
        <end position="348"/>
    </location>
</feature>
<dbReference type="NCBIfam" id="TIGR01730">
    <property type="entry name" value="RND_mfp"/>
    <property type="match status" value="1"/>
</dbReference>
<evidence type="ECO:0000313" key="7">
    <source>
        <dbReference type="EMBL" id="GER04518.1"/>
    </source>
</evidence>
<dbReference type="InterPro" id="IPR058647">
    <property type="entry name" value="BSH_CzcB-like"/>
</dbReference>
<evidence type="ECO:0000259" key="5">
    <source>
        <dbReference type="Pfam" id="PF25973"/>
    </source>
</evidence>
<dbReference type="RefSeq" id="WP_052370789.1">
    <property type="nucleotide sequence ID" value="NZ_BKCN01000011.1"/>
</dbReference>
<comment type="caution">
    <text evidence="7">The sequence shown here is derived from an EMBL/GenBank/DDBJ whole genome shotgun (WGS) entry which is preliminary data.</text>
</comment>
<dbReference type="InterPro" id="IPR006143">
    <property type="entry name" value="RND_pump_MFP"/>
</dbReference>
<evidence type="ECO:0000256" key="1">
    <source>
        <dbReference type="ARBA" id="ARBA00009477"/>
    </source>
</evidence>
<dbReference type="GO" id="GO:1990281">
    <property type="term" value="C:efflux pump complex"/>
    <property type="evidence" value="ECO:0007669"/>
    <property type="project" value="TreeGrafter"/>
</dbReference>
<dbReference type="PANTHER" id="PTHR30469">
    <property type="entry name" value="MULTIDRUG RESISTANCE PROTEIN MDTA"/>
    <property type="match status" value="1"/>
</dbReference>
<dbReference type="Gene3D" id="2.40.420.20">
    <property type="match status" value="1"/>
</dbReference>
<evidence type="ECO:0000256" key="3">
    <source>
        <dbReference type="SAM" id="Phobius"/>
    </source>
</evidence>
<dbReference type="AlphaFoldDB" id="A0A5A7N8U7"/>
<feature type="domain" description="CusB-like beta-barrel" evidence="4">
    <location>
        <begin position="201"/>
        <end position="273"/>
    </location>
</feature>
<accession>A0A5A7N8U7</accession>
<sequence>MTRFASVFLTLISLAILGGGAFLMFYEQTPADGRGFGDRAVAVGVATVSTHPFADRIEAIGTTQANESVVINARVADTVESVNFNDGDIVEEGDILVTLNRSEQEALLAVSQSTLNEARQQLDRTRDLVERGNASRAVLDERVRIVETAKAQVDAAQSRIADRIVRAPFDGILGLRQVSPGTYLTSGTPITTLDDVTPIKLDFAVPERFLASLKAGQTVVARAAAFPDEDFAGKVITVNSRVDPVTRAVTVRAEIPNEDKRLRPGMMMTIDVISRERETLAVPEGAVVPFGQDQFVYVINNENIAERREIKIGLRRPGVVEVLSGVKAGEKVVVSGTMRLRPGMPVKINETASPASRPQA</sequence>
<proteinExistence type="inferred from homology"/>
<protein>
    <submittedName>
        <fullName evidence="7">MexH family multidrug efflux RND transporter periplasmic adaptor subunit</fullName>
    </submittedName>
</protein>
<dbReference type="InterPro" id="IPR058637">
    <property type="entry name" value="YknX-like_C"/>
</dbReference>
<reference evidence="7 8" key="1">
    <citation type="submission" date="2019-09" db="EMBL/GenBank/DDBJ databases">
        <title>NBRP : Genome information of microbial organism related human and environment.</title>
        <authorList>
            <person name="Hattori M."/>
            <person name="Oshima K."/>
            <person name="Inaba H."/>
            <person name="Suda W."/>
            <person name="Sakamoto M."/>
            <person name="Iino T."/>
            <person name="Kitahara M."/>
            <person name="Oshida Y."/>
            <person name="Iida T."/>
            <person name="Kudo T."/>
            <person name="Itoh T."/>
            <person name="Ohkuma M."/>
        </authorList>
    </citation>
    <scope>NUCLEOTIDE SEQUENCE [LARGE SCALE GENOMIC DNA]</scope>
    <source>
        <strain evidence="7 8">Q-1</strain>
    </source>
</reference>
<dbReference type="Pfam" id="PF25973">
    <property type="entry name" value="BSH_CzcB"/>
    <property type="match status" value="1"/>
</dbReference>
<dbReference type="EMBL" id="BKCN01000011">
    <property type="protein sequence ID" value="GER04518.1"/>
    <property type="molecule type" value="Genomic_DNA"/>
</dbReference>
<feature type="domain" description="CzcB-like barrel-sandwich hybrid" evidence="5">
    <location>
        <begin position="69"/>
        <end position="193"/>
    </location>
</feature>
<dbReference type="Gene3D" id="2.40.30.170">
    <property type="match status" value="1"/>
</dbReference>
<evidence type="ECO:0000259" key="6">
    <source>
        <dbReference type="Pfam" id="PF25989"/>
    </source>
</evidence>
<comment type="similarity">
    <text evidence="1">Belongs to the membrane fusion protein (MFP) (TC 8.A.1) family.</text>
</comment>
<organism evidence="7 8">
    <name type="scientific">Iodidimonas nitroreducens</name>
    <dbReference type="NCBI Taxonomy" id="1236968"/>
    <lineage>
        <taxon>Bacteria</taxon>
        <taxon>Pseudomonadati</taxon>
        <taxon>Pseudomonadota</taxon>
        <taxon>Alphaproteobacteria</taxon>
        <taxon>Iodidimonadales</taxon>
        <taxon>Iodidimonadaceae</taxon>
        <taxon>Iodidimonas</taxon>
    </lineage>
</organism>
<keyword evidence="2" id="KW-0175">Coiled coil</keyword>